<dbReference type="RefSeq" id="WP_160844639.1">
    <property type="nucleotide sequence ID" value="NZ_WVHT01000004.1"/>
</dbReference>
<name>A0A7K1YAU3_9SPHI</name>
<dbReference type="PANTHER" id="PTHR30572:SF18">
    <property type="entry name" value="ABC-TYPE MACROLIDE FAMILY EXPORT SYSTEM PERMEASE COMPONENT 2"/>
    <property type="match status" value="1"/>
</dbReference>
<dbReference type="InterPro" id="IPR025857">
    <property type="entry name" value="MacB_PCD"/>
</dbReference>
<dbReference type="EMBL" id="WVHT01000004">
    <property type="protein sequence ID" value="MXV51471.1"/>
    <property type="molecule type" value="Genomic_DNA"/>
</dbReference>
<keyword evidence="3 6" id="KW-0812">Transmembrane</keyword>
<feature type="transmembrane region" description="Helical" evidence="6">
    <location>
        <begin position="434"/>
        <end position="454"/>
    </location>
</feature>
<feature type="transmembrane region" description="Helical" evidence="6">
    <location>
        <begin position="767"/>
        <end position="789"/>
    </location>
</feature>
<evidence type="ECO:0000313" key="10">
    <source>
        <dbReference type="Proteomes" id="UP000466586"/>
    </source>
</evidence>
<evidence type="ECO:0000256" key="3">
    <source>
        <dbReference type="ARBA" id="ARBA00022692"/>
    </source>
</evidence>
<organism evidence="9 10">
    <name type="scientific">Hufsiella arboris</name>
    <dbReference type="NCBI Taxonomy" id="2695275"/>
    <lineage>
        <taxon>Bacteria</taxon>
        <taxon>Pseudomonadati</taxon>
        <taxon>Bacteroidota</taxon>
        <taxon>Sphingobacteriia</taxon>
        <taxon>Sphingobacteriales</taxon>
        <taxon>Sphingobacteriaceae</taxon>
        <taxon>Hufsiella</taxon>
    </lineage>
</organism>
<feature type="transmembrane region" description="Helical" evidence="6">
    <location>
        <begin position="292"/>
        <end position="318"/>
    </location>
</feature>
<dbReference type="Proteomes" id="UP000466586">
    <property type="component" value="Unassembled WGS sequence"/>
</dbReference>
<dbReference type="InterPro" id="IPR050250">
    <property type="entry name" value="Macrolide_Exporter_MacB"/>
</dbReference>
<dbReference type="GO" id="GO:0005886">
    <property type="term" value="C:plasma membrane"/>
    <property type="evidence" value="ECO:0007669"/>
    <property type="project" value="UniProtKB-SubCell"/>
</dbReference>
<evidence type="ECO:0000259" key="7">
    <source>
        <dbReference type="Pfam" id="PF02687"/>
    </source>
</evidence>
<feature type="domain" description="ABC3 transporter permease C-terminal" evidence="7">
    <location>
        <begin position="297"/>
        <end position="413"/>
    </location>
</feature>
<keyword evidence="4 6" id="KW-1133">Transmembrane helix</keyword>
<dbReference type="GO" id="GO:0022857">
    <property type="term" value="F:transmembrane transporter activity"/>
    <property type="evidence" value="ECO:0007669"/>
    <property type="project" value="TreeGrafter"/>
</dbReference>
<evidence type="ECO:0000256" key="4">
    <source>
        <dbReference type="ARBA" id="ARBA00022989"/>
    </source>
</evidence>
<gene>
    <name evidence="9" type="ORF">GS399_10865</name>
</gene>
<feature type="transmembrane region" description="Helical" evidence="6">
    <location>
        <begin position="386"/>
        <end position="413"/>
    </location>
</feature>
<proteinExistence type="predicted"/>
<protein>
    <submittedName>
        <fullName evidence="9">FtsX-like permease family protein</fullName>
    </submittedName>
</protein>
<dbReference type="AlphaFoldDB" id="A0A7K1YAU3"/>
<reference evidence="9 10" key="1">
    <citation type="submission" date="2019-11" db="EMBL/GenBank/DDBJ databases">
        <title>Pedobacter sp. HMF7647 Genome sequencing and assembly.</title>
        <authorList>
            <person name="Kang H."/>
            <person name="Kim H."/>
            <person name="Joh K."/>
        </authorList>
    </citation>
    <scope>NUCLEOTIDE SEQUENCE [LARGE SCALE GENOMIC DNA]</scope>
    <source>
        <strain evidence="9 10">HMF7647</strain>
    </source>
</reference>
<dbReference type="InterPro" id="IPR003838">
    <property type="entry name" value="ABC3_permease_C"/>
</dbReference>
<evidence type="ECO:0000256" key="5">
    <source>
        <dbReference type="ARBA" id="ARBA00023136"/>
    </source>
</evidence>
<keyword evidence="10" id="KW-1185">Reference proteome</keyword>
<dbReference type="Pfam" id="PF12704">
    <property type="entry name" value="MacB_PCD"/>
    <property type="match status" value="1"/>
</dbReference>
<accession>A0A7K1YAU3</accession>
<dbReference type="Pfam" id="PF02687">
    <property type="entry name" value="FtsX"/>
    <property type="match status" value="2"/>
</dbReference>
<comment type="caution">
    <text evidence="9">The sequence shown here is derived from an EMBL/GenBank/DDBJ whole genome shotgun (WGS) entry which is preliminary data.</text>
</comment>
<comment type="subcellular location">
    <subcellularLocation>
        <location evidence="1">Cell membrane</location>
        <topology evidence="1">Multi-pass membrane protein</topology>
    </subcellularLocation>
</comment>
<feature type="transmembrane region" description="Helical" evidence="6">
    <location>
        <begin position="683"/>
        <end position="707"/>
    </location>
</feature>
<feature type="transmembrane region" description="Helical" evidence="6">
    <location>
        <begin position="339"/>
        <end position="366"/>
    </location>
</feature>
<keyword evidence="5 6" id="KW-0472">Membrane</keyword>
<evidence type="ECO:0000256" key="6">
    <source>
        <dbReference type="SAM" id="Phobius"/>
    </source>
</evidence>
<dbReference type="PANTHER" id="PTHR30572">
    <property type="entry name" value="MEMBRANE COMPONENT OF TRANSPORTER-RELATED"/>
    <property type="match status" value="1"/>
</dbReference>
<evidence type="ECO:0000256" key="1">
    <source>
        <dbReference type="ARBA" id="ARBA00004651"/>
    </source>
</evidence>
<keyword evidence="2" id="KW-1003">Cell membrane</keyword>
<feature type="transmembrane region" description="Helical" evidence="6">
    <location>
        <begin position="719"/>
        <end position="747"/>
    </location>
</feature>
<evidence type="ECO:0000259" key="8">
    <source>
        <dbReference type="Pfam" id="PF12704"/>
    </source>
</evidence>
<evidence type="ECO:0000256" key="2">
    <source>
        <dbReference type="ARBA" id="ARBA00022475"/>
    </source>
</evidence>
<feature type="domain" description="ABC3 transporter permease C-terminal" evidence="7">
    <location>
        <begin position="686"/>
        <end position="798"/>
    </location>
</feature>
<feature type="transmembrane region" description="Helical" evidence="6">
    <location>
        <begin position="20"/>
        <end position="42"/>
    </location>
</feature>
<sequence>MLRNYLLLAFRNIRKNKLHAIINVGGMAVAFTCSIFIFLLVYRHFSYDEFQKNGNQLFKVYSYSIGPNGEEKGTSMAFPFVEAVKKENIGIVKATSIHNRGKLVRYKEKTLDMTVTMVDNDFFDMFTFPLIKGNNVNPLSDLNSVVIAEKFAHNLFGEEDPLGKSIDVKLGGKWYSLTVSAVAAEPPKNSSIRFSVLARTEIDPDYPLQKNNWNNRSLPVFVELAQTTTDQKVESRLRAFTNKYTPTDKASYKKDGYKADKNGDYHSFRLLPLSELHFSPQLGGGGTISKPFLYILILISAVILLIASFNFVNLNIGLSFTRTKEIGVRKCLGAAKKQIWLQVWGESFLLVIIATLLAMTAVYLAIRSFNNITDGAIDSNLLFSPTIVGTVLLLTVLVSVIASGYPSAVMAKLKTTEVLKGKISANRSGGLRNALIVTQFTIAVILIGSTIIIYRQFDHLRTAPLGYNTTSIISIPIKNEENGKEIINKLRGRLASQSSVISVSGSNTNLGIGQDKTQSTSVMCFDLGDKKICGQVITGDFDMLKTLGIKPVEGHDFLLSSASDTSNSVILSESYAKQFGRKSMADFSYATDTAQAKVRVAGVIPDFHFTSVNDTPQPLVIYRNNETTMNYAWIRVNTSNPSATMNMVKSVYASVEPGVEFNGSYVNENIERLYEDEQTMARLFSVAAGIAIVLSCMGLFGIASITIRQRVKEIGVRKVLGASVSAIVTLVSREFIKPVLIAFLIAIPIDWWMMNKWLQDYSYRTDINWWIFGLAAVVSVAIALITVSFHAIKAAIANPVESLRTE</sequence>
<feature type="domain" description="MacB-like periplasmic core" evidence="8">
    <location>
        <begin position="21"/>
        <end position="239"/>
    </location>
</feature>
<evidence type="ECO:0000313" key="9">
    <source>
        <dbReference type="EMBL" id="MXV51471.1"/>
    </source>
</evidence>